<evidence type="ECO:0000259" key="1">
    <source>
        <dbReference type="SMART" id="SM00901"/>
    </source>
</evidence>
<name>A0ABY0E5B0_9BRAD</name>
<dbReference type="EMBL" id="RDQZ01000013">
    <property type="protein sequence ID" value="RXH12345.1"/>
    <property type="molecule type" value="Genomic_DNA"/>
</dbReference>
<organism evidence="2 3">
    <name type="scientific">Bradyrhizobium guangzhouense</name>
    <dbReference type="NCBI Taxonomy" id="1325095"/>
    <lineage>
        <taxon>Bacteria</taxon>
        <taxon>Pseudomonadati</taxon>
        <taxon>Pseudomonadota</taxon>
        <taxon>Alphaproteobacteria</taxon>
        <taxon>Hyphomicrobiales</taxon>
        <taxon>Nitrobacteraceae</taxon>
        <taxon>Bradyrhizobium</taxon>
    </lineage>
</organism>
<dbReference type="SMART" id="SM00901">
    <property type="entry name" value="FRG"/>
    <property type="match status" value="1"/>
</dbReference>
<dbReference type="Proteomes" id="UP000290401">
    <property type="component" value="Unassembled WGS sequence"/>
</dbReference>
<dbReference type="InterPro" id="IPR014966">
    <property type="entry name" value="FRG-dom"/>
</dbReference>
<accession>A0ABY0E5B0</accession>
<dbReference type="Pfam" id="PF08867">
    <property type="entry name" value="FRG"/>
    <property type="match status" value="1"/>
</dbReference>
<evidence type="ECO:0000313" key="2">
    <source>
        <dbReference type="EMBL" id="RXH12345.1"/>
    </source>
</evidence>
<protein>
    <submittedName>
        <fullName evidence="2">FRG domain-containing protein</fullName>
    </submittedName>
</protein>
<keyword evidence="3" id="KW-1185">Reference proteome</keyword>
<reference evidence="2 3" key="1">
    <citation type="submission" date="2018-10" db="EMBL/GenBank/DDBJ databases">
        <title>Bradyrhizobium sp. nov., effective nodules isolated from peanut in China.</title>
        <authorList>
            <person name="Li Y."/>
        </authorList>
    </citation>
    <scope>NUCLEOTIDE SEQUENCE [LARGE SCALE GENOMIC DNA]</scope>
    <source>
        <strain evidence="2 3">CCBAU 53426</strain>
    </source>
</reference>
<evidence type="ECO:0000313" key="3">
    <source>
        <dbReference type="Proteomes" id="UP000290401"/>
    </source>
</evidence>
<comment type="caution">
    <text evidence="2">The sequence shown here is derived from an EMBL/GenBank/DDBJ whole genome shotgun (WGS) entry which is preliminary data.</text>
</comment>
<sequence length="297" mass="34425">MFSLCSGAVKADIGQGHLVIDEDGHRGRTETVHMESWEKFQAYVESLDNDPSRKVWDEVWFRGQGDAEWELHSTLERRTPKVRAVSTYLNLISEIKPAIESFTGTTFELPGRMEVEQTCREYDLFENWLRQSMTYLAHLRHCGFPSPLLDWSKSPYVAAYFAFARAEADSNVAIFAYRERANSTGLKIGGSDMPQIVSFGPIVKTHRRHFRQQSRYTACLRWGADQWFFEPHESVFGQKDNLQQDLLWKITIPGQERMKVLSYLDKFNLNEFTLFDSEESLLEMLATRVIDMRAGRS</sequence>
<feature type="domain" description="FRG" evidence="1">
    <location>
        <begin position="55"/>
        <end position="175"/>
    </location>
</feature>
<proteinExistence type="predicted"/>
<gene>
    <name evidence="2" type="ORF">EAS56_17710</name>
</gene>